<proteinExistence type="predicted"/>
<gene>
    <name evidence="1" type="ORF">BKA00_000976</name>
</gene>
<reference evidence="1 2" key="1">
    <citation type="submission" date="2020-08" db="EMBL/GenBank/DDBJ databases">
        <title>Sequencing the genomes of 1000 actinobacteria strains.</title>
        <authorList>
            <person name="Klenk H.-P."/>
        </authorList>
    </citation>
    <scope>NUCLEOTIDE SEQUENCE [LARGE SCALE GENOMIC DNA]</scope>
    <source>
        <strain evidence="1 2">DSM 43675</strain>
    </source>
</reference>
<comment type="caution">
    <text evidence="1">The sequence shown here is derived from an EMBL/GenBank/DDBJ whole genome shotgun (WGS) entry which is preliminary data.</text>
</comment>
<name>A0A7X0FUR2_9ACTN</name>
<dbReference type="Proteomes" id="UP000546324">
    <property type="component" value="Unassembled WGS sequence"/>
</dbReference>
<accession>A0A7X0FUR2</accession>
<evidence type="ECO:0008006" key="3">
    <source>
        <dbReference type="Google" id="ProtNLM"/>
    </source>
</evidence>
<protein>
    <recommendedName>
        <fullName evidence="3">DUF559 domain-containing protein</fullName>
    </recommendedName>
</protein>
<dbReference type="RefSeq" id="WP_185023771.1">
    <property type="nucleotide sequence ID" value="NZ_JACHMQ010000001.1"/>
</dbReference>
<evidence type="ECO:0000313" key="2">
    <source>
        <dbReference type="Proteomes" id="UP000546324"/>
    </source>
</evidence>
<dbReference type="EMBL" id="JACHMQ010000001">
    <property type="protein sequence ID" value="MBB6394062.1"/>
    <property type="molecule type" value="Genomic_DNA"/>
</dbReference>
<evidence type="ECO:0000313" key="1">
    <source>
        <dbReference type="EMBL" id="MBB6394062.1"/>
    </source>
</evidence>
<dbReference type="AlphaFoldDB" id="A0A7X0FUR2"/>
<sequence length="177" mass="20270">MNELDWDVDLISSRAREGPPAPVPVTADNVELPPDHVVKESDVRLTCPVRTALDCARWLPRYEAVAALDQFLRRDVDAGELTAMARTGYREFRVGLEYDGERHHTGREARAHDAHRRDWLAKEMGWEVIPITKNFLTRPAPYLGALLTALHQRGWRPDNATMEHMAARLAHLERRPH</sequence>
<keyword evidence="2" id="KW-1185">Reference proteome</keyword>
<organism evidence="1 2">
    <name type="scientific">Actinomadura coerulea</name>
    <dbReference type="NCBI Taxonomy" id="46159"/>
    <lineage>
        <taxon>Bacteria</taxon>
        <taxon>Bacillati</taxon>
        <taxon>Actinomycetota</taxon>
        <taxon>Actinomycetes</taxon>
        <taxon>Streptosporangiales</taxon>
        <taxon>Thermomonosporaceae</taxon>
        <taxon>Actinomadura</taxon>
    </lineage>
</organism>